<dbReference type="PANTHER" id="PTHR43190">
    <property type="entry name" value="N-ACETYL-D-GLUCOSAMINE KINASE"/>
    <property type="match status" value="1"/>
</dbReference>
<evidence type="ECO:0000259" key="1">
    <source>
        <dbReference type="Pfam" id="PF01869"/>
    </source>
</evidence>
<dbReference type="AlphaFoldDB" id="A0A6L6QDI0"/>
<feature type="domain" description="ATPase BadF/BadG/BcrA/BcrD type" evidence="1">
    <location>
        <begin position="6"/>
        <end position="236"/>
    </location>
</feature>
<dbReference type="PANTHER" id="PTHR43190:SF3">
    <property type="entry name" value="N-ACETYL-D-GLUCOSAMINE KINASE"/>
    <property type="match status" value="1"/>
</dbReference>
<keyword evidence="3" id="KW-1185">Reference proteome</keyword>
<organism evidence="2 3">
    <name type="scientific">Massilia eburnea</name>
    <dbReference type="NCBI Taxonomy" id="1776165"/>
    <lineage>
        <taxon>Bacteria</taxon>
        <taxon>Pseudomonadati</taxon>
        <taxon>Pseudomonadota</taxon>
        <taxon>Betaproteobacteria</taxon>
        <taxon>Burkholderiales</taxon>
        <taxon>Oxalobacteraceae</taxon>
        <taxon>Telluria group</taxon>
        <taxon>Massilia</taxon>
    </lineage>
</organism>
<evidence type="ECO:0000313" key="2">
    <source>
        <dbReference type="EMBL" id="MTW10548.1"/>
    </source>
</evidence>
<evidence type="ECO:0000313" key="3">
    <source>
        <dbReference type="Proteomes" id="UP000472320"/>
    </source>
</evidence>
<protein>
    <submittedName>
        <fullName evidence="2">ATPase</fullName>
    </submittedName>
</protein>
<dbReference type="OrthoDB" id="9816014at2"/>
<dbReference type="InterPro" id="IPR043129">
    <property type="entry name" value="ATPase_NBD"/>
</dbReference>
<accession>A0A6L6QDI0</accession>
<name>A0A6L6QDI0_9BURK</name>
<gene>
    <name evidence="2" type="ORF">GM658_08015</name>
</gene>
<comment type="caution">
    <text evidence="2">The sequence shown here is derived from an EMBL/GenBank/DDBJ whole genome shotgun (WGS) entry which is preliminary data.</text>
</comment>
<dbReference type="InterPro" id="IPR002731">
    <property type="entry name" value="ATPase_BadF"/>
</dbReference>
<dbReference type="Proteomes" id="UP000472320">
    <property type="component" value="Unassembled WGS sequence"/>
</dbReference>
<dbReference type="CDD" id="cd24082">
    <property type="entry name" value="ASKHA_NBD_GspK-like"/>
    <property type="match status" value="1"/>
</dbReference>
<proteinExistence type="predicted"/>
<dbReference type="SUPFAM" id="SSF53067">
    <property type="entry name" value="Actin-like ATPase domain"/>
    <property type="match status" value="2"/>
</dbReference>
<dbReference type="Gene3D" id="3.30.420.40">
    <property type="match status" value="2"/>
</dbReference>
<sequence>MIEFLIGVDGGGSGTRVRLAGIDGQPLGEGQAGPSALLHGIKNAWAAVEEAMALAFGAAGIVQPARERIAIGLGLAGVHNKQWAANFVAANPGYAAVALETDAFTTVLGAHEGRPGAIIALGTGSVGEILHVDGSRHEVGGWGFPSGDEAGGAWIGMKAINHVQQVIDGRVPGNGFADAVAEACGGSRDRIQVWLANASQTAYAQLARIVLQHAHSDTVARAILEDAGRQVALIAHGLDPSASLPIALCGGLGEPLRPYLPPDLQQRIVSPKGDSAAGGLRLIQQHLKE</sequence>
<dbReference type="EMBL" id="WNKX01000005">
    <property type="protein sequence ID" value="MTW10548.1"/>
    <property type="molecule type" value="Genomic_DNA"/>
</dbReference>
<dbReference type="InterPro" id="IPR052519">
    <property type="entry name" value="Euk-type_GlcNAc_Kinase"/>
</dbReference>
<reference evidence="2 3" key="1">
    <citation type="submission" date="2019-11" db="EMBL/GenBank/DDBJ databases">
        <title>Type strains purchased from KCTC, JCM and DSMZ.</title>
        <authorList>
            <person name="Lu H."/>
        </authorList>
    </citation>
    <scope>NUCLEOTIDE SEQUENCE [LARGE SCALE GENOMIC DNA]</scope>
    <source>
        <strain evidence="2 3">JCM 31587</strain>
    </source>
</reference>
<dbReference type="Pfam" id="PF01869">
    <property type="entry name" value="BcrAD_BadFG"/>
    <property type="match status" value="1"/>
</dbReference>
<dbReference type="RefSeq" id="WP_155453495.1">
    <property type="nucleotide sequence ID" value="NZ_WNKX01000005.1"/>
</dbReference>